<dbReference type="EMBL" id="BTSX01000006">
    <property type="protein sequence ID" value="GMT06246.1"/>
    <property type="molecule type" value="Genomic_DNA"/>
</dbReference>
<dbReference type="AlphaFoldDB" id="A0AAV5UIF5"/>
<feature type="signal peptide" evidence="2">
    <location>
        <begin position="1"/>
        <end position="21"/>
    </location>
</feature>
<organism evidence="3 4">
    <name type="scientific">Pristionchus entomophagus</name>
    <dbReference type="NCBI Taxonomy" id="358040"/>
    <lineage>
        <taxon>Eukaryota</taxon>
        <taxon>Metazoa</taxon>
        <taxon>Ecdysozoa</taxon>
        <taxon>Nematoda</taxon>
        <taxon>Chromadorea</taxon>
        <taxon>Rhabditida</taxon>
        <taxon>Rhabditina</taxon>
        <taxon>Diplogasteromorpha</taxon>
        <taxon>Diplogasteroidea</taxon>
        <taxon>Neodiplogasteridae</taxon>
        <taxon>Pristionchus</taxon>
    </lineage>
</organism>
<evidence type="ECO:0000313" key="4">
    <source>
        <dbReference type="Proteomes" id="UP001432027"/>
    </source>
</evidence>
<dbReference type="Proteomes" id="UP001432027">
    <property type="component" value="Unassembled WGS sequence"/>
</dbReference>
<evidence type="ECO:0000256" key="1">
    <source>
        <dbReference type="SAM" id="MobiDB-lite"/>
    </source>
</evidence>
<evidence type="ECO:0000313" key="3">
    <source>
        <dbReference type="EMBL" id="GMT06246.1"/>
    </source>
</evidence>
<feature type="region of interest" description="Disordered" evidence="1">
    <location>
        <begin position="261"/>
        <end position="391"/>
    </location>
</feature>
<keyword evidence="2" id="KW-0732">Signal</keyword>
<protein>
    <submittedName>
        <fullName evidence="3">Uncharacterized protein</fullName>
    </submittedName>
</protein>
<gene>
    <name evidence="3" type="ORF">PENTCL1PPCAC_28420</name>
</gene>
<feature type="compositionally biased region" description="Low complexity" evidence="1">
    <location>
        <begin position="320"/>
        <end position="338"/>
    </location>
</feature>
<proteinExistence type="predicted"/>
<reference evidence="3" key="1">
    <citation type="submission" date="2023-10" db="EMBL/GenBank/DDBJ databases">
        <title>Genome assembly of Pristionchus species.</title>
        <authorList>
            <person name="Yoshida K."/>
            <person name="Sommer R.J."/>
        </authorList>
    </citation>
    <scope>NUCLEOTIDE SEQUENCE</scope>
    <source>
        <strain evidence="3">RS0144</strain>
    </source>
</reference>
<sequence length="466" mass="50742">MRSLLPILLLLPASFSQQSRAFPGPNNSVELPQCPNGESPKLDKRGSLIQCLPGAGQHSVCGPVHTCFFSGMNYMCCPTNEPPADAPPVCPNGLMTVTDARNHVVQCIPGRKACPAGGQLCLHTGREREHVCCQKFLARPSTPRPVDSGDDEVVQKVSCPAKSLAVLNAGGNTIACSASAPCAGANHICFGTTKRAICCQEQAKKHLSLAQGVSMVDHTSGHHASNAVEKAVKETVKEGLKRKQIKESGKVDKRQEFLEAVQPSSPVQPLNDGEMTQKPVRRVKKVRKTTTTSTTTTTTTASPEEYEYYYVDENGKEETTTPVPTTTTTTTEAPTTTTRRIRRRKIKTTTASSEGETETETVTEAASEAAEQKEDKSYESGETIFNNRPRPQEIDVNAITEPQFAHPARARAAKTLTGPVQANPEGGRKQLAQKFIMRHIRNGWPYNENYYRPDVTEAPEGQVFVQ</sequence>
<feature type="compositionally biased region" description="Low complexity" evidence="1">
    <location>
        <begin position="289"/>
        <end position="300"/>
    </location>
</feature>
<dbReference type="Pfam" id="PF14625">
    <property type="entry name" value="Lustrin_cystein"/>
    <property type="match status" value="3"/>
</dbReference>
<accession>A0AAV5UIF5</accession>
<dbReference type="InterPro" id="IPR006150">
    <property type="entry name" value="Cys_repeat_1"/>
</dbReference>
<evidence type="ECO:0000256" key="2">
    <source>
        <dbReference type="SAM" id="SignalP"/>
    </source>
</evidence>
<feature type="chain" id="PRO_5044022933" evidence="2">
    <location>
        <begin position="22"/>
        <end position="466"/>
    </location>
</feature>
<feature type="compositionally biased region" description="Basic residues" evidence="1">
    <location>
        <begin position="279"/>
        <end position="288"/>
    </location>
</feature>
<name>A0AAV5UIF5_9BILA</name>
<comment type="caution">
    <text evidence="3">The sequence shown here is derived from an EMBL/GenBank/DDBJ whole genome shotgun (WGS) entry which is preliminary data.</text>
</comment>
<feature type="compositionally biased region" description="Basic and acidic residues" evidence="1">
    <location>
        <begin position="370"/>
        <end position="379"/>
    </location>
</feature>
<keyword evidence="4" id="KW-1185">Reference proteome</keyword>
<dbReference type="SMART" id="SM00289">
    <property type="entry name" value="WR1"/>
    <property type="match status" value="3"/>
</dbReference>
<dbReference type="InterPro" id="IPR028150">
    <property type="entry name" value="Lustrin_cystein"/>
</dbReference>